<dbReference type="SUPFAM" id="SSF103247">
    <property type="entry name" value="TT1751-like"/>
    <property type="match status" value="1"/>
</dbReference>
<accession>A0A2A9HED1</accession>
<evidence type="ECO:0000313" key="3">
    <source>
        <dbReference type="Proteomes" id="UP000223071"/>
    </source>
</evidence>
<name>A0A2A9HED1_TEPT2</name>
<dbReference type="PIRSF" id="PIRSF021774">
    <property type="entry name" value="UCP021774"/>
    <property type="match status" value="1"/>
</dbReference>
<evidence type="ECO:0000313" key="2">
    <source>
        <dbReference type="EMBL" id="PFG73460.1"/>
    </source>
</evidence>
<comment type="caution">
    <text evidence="2">The sequence shown here is derived from an EMBL/GenBank/DDBJ whole genome shotgun (WGS) entry which is preliminary data.</text>
</comment>
<feature type="domain" description="DUF302" evidence="1">
    <location>
        <begin position="42"/>
        <end position="104"/>
    </location>
</feature>
<dbReference type="EMBL" id="PDJQ01000001">
    <property type="protein sequence ID" value="PFG73460.1"/>
    <property type="molecule type" value="Genomic_DNA"/>
</dbReference>
<gene>
    <name evidence="2" type="ORF">A9A59_0657</name>
</gene>
<dbReference type="RefSeq" id="WP_098504783.1">
    <property type="nucleotide sequence ID" value="NZ_PDJQ01000001.1"/>
</dbReference>
<dbReference type="CDD" id="cd14797">
    <property type="entry name" value="DUF302"/>
    <property type="match status" value="1"/>
</dbReference>
<dbReference type="PANTHER" id="PTHR38342">
    <property type="entry name" value="SLR5037 PROTEIN"/>
    <property type="match status" value="1"/>
</dbReference>
<dbReference type="Proteomes" id="UP000223071">
    <property type="component" value="Unassembled WGS sequence"/>
</dbReference>
<dbReference type="InterPro" id="IPR005180">
    <property type="entry name" value="DUF302"/>
</dbReference>
<protein>
    <submittedName>
        <fullName evidence="2">Uncharacterized protein (DUF302 family)</fullName>
    </submittedName>
</protein>
<dbReference type="Pfam" id="PF03625">
    <property type="entry name" value="DUF302"/>
    <property type="match status" value="1"/>
</dbReference>
<organism evidence="2 3">
    <name type="scientific">Tepidiforma thermophila (strain KCTC 52669 / CGMCC 1.13589 / G233)</name>
    <dbReference type="NCBI Taxonomy" id="2761530"/>
    <lineage>
        <taxon>Bacteria</taxon>
        <taxon>Bacillati</taxon>
        <taxon>Chloroflexota</taxon>
        <taxon>Tepidiformia</taxon>
        <taxon>Tepidiformales</taxon>
        <taxon>Tepidiformaceae</taxon>
        <taxon>Tepidiforma</taxon>
    </lineage>
</organism>
<proteinExistence type="predicted"/>
<sequence length="135" mass="14257">MTATIEQLTFGLRRETGLPFHQAVEAVREALKAQGFGVLTEIDVQATLKAKLGAEMPPYLILGACNPPLAHRALSANPEVGMLLPCNVVVRDTGRGIVVEAMDPVAAMSIVQDAEVAEVAKQAREKLAAALAALE</sequence>
<dbReference type="Gene3D" id="3.30.310.70">
    <property type="entry name" value="TT1751-like domain"/>
    <property type="match status" value="1"/>
</dbReference>
<reference evidence="2 3" key="1">
    <citation type="submission" date="2017-09" db="EMBL/GenBank/DDBJ databases">
        <title>Sequencing the genomes of two abundant thermophiles in Great Basin hot springs: Thermocrinis jamiesonii and novel Chloroflexi Thermoflexus hugenholtzii.</title>
        <authorList>
            <person name="Hedlund B."/>
        </authorList>
    </citation>
    <scope>NUCLEOTIDE SEQUENCE [LARGE SCALE GENOMIC DNA]</scope>
    <source>
        <strain evidence="2 3">G233</strain>
    </source>
</reference>
<evidence type="ECO:0000259" key="1">
    <source>
        <dbReference type="Pfam" id="PF03625"/>
    </source>
</evidence>
<dbReference type="InterPro" id="IPR016796">
    <property type="entry name" value="UCP021774"/>
</dbReference>
<dbReference type="InterPro" id="IPR035923">
    <property type="entry name" value="TT1751-like_sf"/>
</dbReference>
<dbReference type="PANTHER" id="PTHR38342:SF1">
    <property type="entry name" value="SLR5037 PROTEIN"/>
    <property type="match status" value="1"/>
</dbReference>
<keyword evidence="3" id="KW-1185">Reference proteome</keyword>
<dbReference type="AlphaFoldDB" id="A0A2A9HED1"/>